<evidence type="ECO:0000256" key="7">
    <source>
        <dbReference type="ARBA" id="ARBA00049556"/>
    </source>
</evidence>
<evidence type="ECO:0000259" key="9">
    <source>
        <dbReference type="Pfam" id="PF00725"/>
    </source>
</evidence>
<dbReference type="AlphaFoldDB" id="E6MEF6"/>
<dbReference type="Gene3D" id="1.10.1040.10">
    <property type="entry name" value="N-(1-d-carboxylethyl)-l-norvaline Dehydrogenase, domain 2"/>
    <property type="match status" value="1"/>
</dbReference>
<evidence type="ECO:0000256" key="5">
    <source>
        <dbReference type="ARBA" id="ARBA00023027"/>
    </source>
</evidence>
<dbReference type="NCBIfam" id="NF006143">
    <property type="entry name" value="PRK08293.1"/>
    <property type="match status" value="1"/>
</dbReference>
<sequence>MNNSIQQSSKKISVNFQLIRISLIRRYKMNIQKIVVAGGGVLGSQIAFQSAYCGFDVTVWLRSDASIGRSQPKIDRLHQIYLAELAEAKNQIGSSHASFSRGLIADSEKLTLDKIVELEAAAEAAYQNLKLTTDLAEAVKDVDLIIESMAENPEAKQDFYKKLSPLLADKTIVATNSSSMVPSQFRDFVKNPQRYLAIHFANNIWRSNTAEIMGHDGTNQAAFDAAVDFAEAINMVPLKVLKEQPGYILNSMLIPFLNAGESLLANGVSDPETIDLAWRLGTGSPLGPFQILDIIGLTTAYNVMMNYPDASDPQSTHGKIVAILKSYIDEGKLGINAGEGFYQYR</sequence>
<keyword evidence="6" id="KW-0443">Lipid metabolism</keyword>
<dbReference type="SUPFAM" id="SSF48179">
    <property type="entry name" value="6-phosphogluconate dehydrogenase C-terminal domain-like"/>
    <property type="match status" value="1"/>
</dbReference>
<evidence type="ECO:0000256" key="2">
    <source>
        <dbReference type="ARBA" id="ARBA00005086"/>
    </source>
</evidence>
<accession>E6MEF6</accession>
<proteinExistence type="predicted"/>
<evidence type="ECO:0000313" key="11">
    <source>
        <dbReference type="EMBL" id="EFV02481.1"/>
    </source>
</evidence>
<dbReference type="Pfam" id="PF02737">
    <property type="entry name" value="3HCDH_N"/>
    <property type="match status" value="1"/>
</dbReference>
<comment type="pathway">
    <text evidence="2">Lipid metabolism; butanoate metabolism.</text>
</comment>
<dbReference type="GO" id="GO:0070403">
    <property type="term" value="F:NAD+ binding"/>
    <property type="evidence" value="ECO:0007669"/>
    <property type="project" value="InterPro"/>
</dbReference>
<dbReference type="GO" id="GO:0006635">
    <property type="term" value="P:fatty acid beta-oxidation"/>
    <property type="evidence" value="ECO:0007669"/>
    <property type="project" value="TreeGrafter"/>
</dbReference>
<evidence type="ECO:0000256" key="8">
    <source>
        <dbReference type="PIRSR" id="PIRSR000105-1"/>
    </source>
</evidence>
<dbReference type="InterPro" id="IPR006108">
    <property type="entry name" value="3HC_DH_C"/>
</dbReference>
<dbReference type="Pfam" id="PF00725">
    <property type="entry name" value="3HCDH"/>
    <property type="match status" value="1"/>
</dbReference>
<keyword evidence="5" id="KW-0520">NAD</keyword>
<dbReference type="InterPro" id="IPR008927">
    <property type="entry name" value="6-PGluconate_DH-like_C_sf"/>
</dbReference>
<evidence type="ECO:0000313" key="12">
    <source>
        <dbReference type="Proteomes" id="UP000004754"/>
    </source>
</evidence>
<evidence type="ECO:0000256" key="4">
    <source>
        <dbReference type="ARBA" id="ARBA00023002"/>
    </source>
</evidence>
<comment type="pathway">
    <text evidence="1">Lipid metabolism; fatty acid beta-oxidation.</text>
</comment>
<comment type="caution">
    <text evidence="11">The sequence shown here is derived from an EMBL/GenBank/DDBJ whole genome shotgun (WGS) entry which is preliminary data.</text>
</comment>
<evidence type="ECO:0000256" key="1">
    <source>
        <dbReference type="ARBA" id="ARBA00005005"/>
    </source>
</evidence>
<keyword evidence="12" id="KW-1185">Reference proteome</keyword>
<dbReference type="PANTHER" id="PTHR43561">
    <property type="match status" value="1"/>
</dbReference>
<dbReference type="GO" id="GO:0003857">
    <property type="term" value="F:(3S)-3-hydroxyacyl-CoA dehydrogenase (NAD+) activity"/>
    <property type="evidence" value="ECO:0007669"/>
    <property type="project" value="UniProtKB-EC"/>
</dbReference>
<dbReference type="HOGENOM" id="CLU_009834_2_0_9"/>
<dbReference type="EMBL" id="AEQN01000007">
    <property type="protein sequence ID" value="EFV02481.1"/>
    <property type="molecule type" value="Genomic_DNA"/>
</dbReference>
<protein>
    <submittedName>
        <fullName evidence="11">3-hydroxyacyl-CoA dehydrogenase, NAD binding domain protein</fullName>
    </submittedName>
</protein>
<gene>
    <name evidence="11" type="ORF">HMP0721_0389</name>
</gene>
<keyword evidence="4" id="KW-0560">Oxidoreductase</keyword>
<feature type="domain" description="3-hydroxyacyl-CoA dehydrogenase C-terminal" evidence="9">
    <location>
        <begin position="246"/>
        <end position="344"/>
    </location>
</feature>
<evidence type="ECO:0000256" key="6">
    <source>
        <dbReference type="ARBA" id="ARBA00023098"/>
    </source>
</evidence>
<dbReference type="Gene3D" id="3.40.50.720">
    <property type="entry name" value="NAD(P)-binding Rossmann-like Domain"/>
    <property type="match status" value="1"/>
</dbReference>
<comment type="catalytic activity">
    <reaction evidence="7">
        <text>a (3S)-3-hydroxyacyl-CoA + NAD(+) = a 3-oxoacyl-CoA + NADH + H(+)</text>
        <dbReference type="Rhea" id="RHEA:22432"/>
        <dbReference type="ChEBI" id="CHEBI:15378"/>
        <dbReference type="ChEBI" id="CHEBI:57318"/>
        <dbReference type="ChEBI" id="CHEBI:57540"/>
        <dbReference type="ChEBI" id="CHEBI:57945"/>
        <dbReference type="ChEBI" id="CHEBI:90726"/>
        <dbReference type="EC" id="1.1.1.35"/>
    </reaction>
</comment>
<feature type="site" description="Important for catalytic activity" evidence="8">
    <location>
        <position position="199"/>
    </location>
</feature>
<dbReference type="eggNOG" id="COG1250">
    <property type="taxonomic scope" value="Bacteria"/>
</dbReference>
<dbReference type="InterPro" id="IPR052242">
    <property type="entry name" value="Mito_3-hydroxyacyl-CoA_DH"/>
</dbReference>
<dbReference type="SUPFAM" id="SSF51735">
    <property type="entry name" value="NAD(P)-binding Rossmann-fold domains"/>
    <property type="match status" value="1"/>
</dbReference>
<dbReference type="PANTHER" id="PTHR43561:SF3">
    <property type="entry name" value="HYDROXYACYL-COENZYME A DEHYDROGENASE, MITOCHONDRIAL"/>
    <property type="match status" value="1"/>
</dbReference>
<dbReference type="PIRSF" id="PIRSF000105">
    <property type="entry name" value="HCDH"/>
    <property type="match status" value="1"/>
</dbReference>
<keyword evidence="3" id="KW-0276">Fatty acid metabolism</keyword>
<dbReference type="InterPro" id="IPR013328">
    <property type="entry name" value="6PGD_dom2"/>
</dbReference>
<evidence type="ECO:0000259" key="10">
    <source>
        <dbReference type="Pfam" id="PF02737"/>
    </source>
</evidence>
<dbReference type="STRING" id="887929.HMP0721_0389"/>
<feature type="domain" description="3-hydroxyacyl-CoA dehydrogenase NAD binding" evidence="10">
    <location>
        <begin position="33"/>
        <end position="243"/>
    </location>
</feature>
<evidence type="ECO:0000256" key="3">
    <source>
        <dbReference type="ARBA" id="ARBA00022832"/>
    </source>
</evidence>
<dbReference type="InterPro" id="IPR036291">
    <property type="entry name" value="NAD(P)-bd_dom_sf"/>
</dbReference>
<organism evidence="11 12">
    <name type="scientific">Pseudoramibacter alactolyticus ATCC 23263</name>
    <dbReference type="NCBI Taxonomy" id="887929"/>
    <lineage>
        <taxon>Bacteria</taxon>
        <taxon>Bacillati</taxon>
        <taxon>Bacillota</taxon>
        <taxon>Clostridia</taxon>
        <taxon>Eubacteriales</taxon>
        <taxon>Eubacteriaceae</taxon>
        <taxon>Pseudoramibacter</taxon>
    </lineage>
</organism>
<reference evidence="11 12" key="1">
    <citation type="submission" date="2010-12" db="EMBL/GenBank/DDBJ databases">
        <authorList>
            <person name="Muzny D."/>
            <person name="Qin X."/>
            <person name="Deng J."/>
            <person name="Jiang H."/>
            <person name="Liu Y."/>
            <person name="Qu J."/>
            <person name="Song X.-Z."/>
            <person name="Zhang L."/>
            <person name="Thornton R."/>
            <person name="Coyle M."/>
            <person name="Francisco L."/>
            <person name="Jackson L."/>
            <person name="Javaid M."/>
            <person name="Korchina V."/>
            <person name="Kovar C."/>
            <person name="Mata R."/>
            <person name="Mathew T."/>
            <person name="Ngo R."/>
            <person name="Nguyen L."/>
            <person name="Nguyen N."/>
            <person name="Okwuonu G."/>
            <person name="Ongeri F."/>
            <person name="Pham C."/>
            <person name="Simmons D."/>
            <person name="Wilczek-Boney K."/>
            <person name="Hale W."/>
            <person name="Jakkamsetti A."/>
            <person name="Pham P."/>
            <person name="Ruth R."/>
            <person name="San Lucas F."/>
            <person name="Warren J."/>
            <person name="Zhang J."/>
            <person name="Zhao Z."/>
            <person name="Zhou C."/>
            <person name="Zhu D."/>
            <person name="Lee S."/>
            <person name="Bess C."/>
            <person name="Blankenburg K."/>
            <person name="Forbes L."/>
            <person name="Fu Q."/>
            <person name="Gubbala S."/>
            <person name="Hirani K."/>
            <person name="Jayaseelan J.C."/>
            <person name="Lara F."/>
            <person name="Munidasa M."/>
            <person name="Palculict T."/>
            <person name="Patil S."/>
            <person name="Pu L.-L."/>
            <person name="Saada N."/>
            <person name="Tang L."/>
            <person name="Weissenberger G."/>
            <person name="Zhu Y."/>
            <person name="Hemphill L."/>
            <person name="Shang Y."/>
            <person name="Youmans B."/>
            <person name="Ayvaz T."/>
            <person name="Ross M."/>
            <person name="Santibanez J."/>
            <person name="Aqrawi P."/>
            <person name="Gross S."/>
            <person name="Joshi V."/>
            <person name="Fowler G."/>
            <person name="Nazareth L."/>
            <person name="Reid J."/>
            <person name="Worley K."/>
            <person name="Petrosino J."/>
            <person name="Highlander S."/>
            <person name="Gibbs R."/>
        </authorList>
    </citation>
    <scope>NUCLEOTIDE SEQUENCE [LARGE SCALE GENOMIC DNA]</scope>
    <source>
        <strain evidence="11 12">ATCC 23263</strain>
    </source>
</reference>
<dbReference type="InterPro" id="IPR006176">
    <property type="entry name" value="3-OHacyl-CoA_DH_NAD-bd"/>
</dbReference>
<dbReference type="InterPro" id="IPR022694">
    <property type="entry name" value="3-OHacyl-CoA_DH"/>
</dbReference>
<dbReference type="Proteomes" id="UP000004754">
    <property type="component" value="Unassembled WGS sequence"/>
</dbReference>
<name>E6MEF6_9FIRM</name>